<dbReference type="EMBL" id="JAMPKX010000009">
    <property type="protein sequence ID" value="MEP0948971.1"/>
    <property type="molecule type" value="Genomic_DNA"/>
</dbReference>
<sequence>MRAHLPGAGHFYQSLAVPREAIAMRPSRSLSNVLQSHWLSWTLLIMAYATYGGFLHHGETSPGGWAVSALLAIWGAWAITLGWPKMRQLLLLGFQSDLGYFIMALTTASLAVAAVSQFQRFAYFVMLIAVSLLARVDNLIAGYKDMVAFVWLSVLALLGLALSWLPVLLRSATIHGAHL</sequence>
<evidence type="ECO:0000313" key="2">
    <source>
        <dbReference type="EMBL" id="MEP0948971.1"/>
    </source>
</evidence>
<feature type="transmembrane region" description="Helical" evidence="1">
    <location>
        <begin position="98"/>
        <end position="115"/>
    </location>
</feature>
<feature type="transmembrane region" description="Helical" evidence="1">
    <location>
        <begin position="38"/>
        <end position="56"/>
    </location>
</feature>
<feature type="transmembrane region" description="Helical" evidence="1">
    <location>
        <begin position="149"/>
        <end position="169"/>
    </location>
</feature>
<evidence type="ECO:0000313" key="3">
    <source>
        <dbReference type="Proteomes" id="UP001482513"/>
    </source>
</evidence>
<dbReference type="RefSeq" id="WP_190694770.1">
    <property type="nucleotide sequence ID" value="NZ_JAMPKX010000009.1"/>
</dbReference>
<name>A0ABV0K873_9CYAN</name>
<reference evidence="2 3" key="1">
    <citation type="submission" date="2022-04" db="EMBL/GenBank/DDBJ databases">
        <title>Positive selection, recombination, and allopatry shape intraspecific diversity of widespread and dominant cyanobacteria.</title>
        <authorList>
            <person name="Wei J."/>
            <person name="Shu W."/>
            <person name="Hu C."/>
        </authorList>
    </citation>
    <scope>NUCLEOTIDE SEQUENCE [LARGE SCALE GENOMIC DNA]</scope>
    <source>
        <strain evidence="2 3">DQ-A4</strain>
    </source>
</reference>
<feature type="transmembrane region" description="Helical" evidence="1">
    <location>
        <begin position="63"/>
        <end position="83"/>
    </location>
</feature>
<dbReference type="Proteomes" id="UP001482513">
    <property type="component" value="Unassembled WGS sequence"/>
</dbReference>
<keyword evidence="1" id="KW-0812">Transmembrane</keyword>
<proteinExistence type="predicted"/>
<keyword evidence="1" id="KW-0472">Membrane</keyword>
<comment type="caution">
    <text evidence="2">The sequence shown here is derived from an EMBL/GenBank/DDBJ whole genome shotgun (WGS) entry which is preliminary data.</text>
</comment>
<protein>
    <submittedName>
        <fullName evidence="2">Uncharacterized protein</fullName>
    </submittedName>
</protein>
<keyword evidence="1" id="KW-1133">Transmembrane helix</keyword>
<feature type="transmembrane region" description="Helical" evidence="1">
    <location>
        <begin position="122"/>
        <end position="143"/>
    </location>
</feature>
<organism evidence="2 3">
    <name type="scientific">Leptolyngbya subtilissima DQ-A4</name>
    <dbReference type="NCBI Taxonomy" id="2933933"/>
    <lineage>
        <taxon>Bacteria</taxon>
        <taxon>Bacillati</taxon>
        <taxon>Cyanobacteriota</taxon>
        <taxon>Cyanophyceae</taxon>
        <taxon>Leptolyngbyales</taxon>
        <taxon>Leptolyngbyaceae</taxon>
        <taxon>Leptolyngbya group</taxon>
        <taxon>Leptolyngbya</taxon>
    </lineage>
</organism>
<evidence type="ECO:0000256" key="1">
    <source>
        <dbReference type="SAM" id="Phobius"/>
    </source>
</evidence>
<keyword evidence="3" id="KW-1185">Reference proteome</keyword>
<accession>A0ABV0K873</accession>
<gene>
    <name evidence="2" type="ORF">NC992_18965</name>
</gene>